<evidence type="ECO:0000313" key="3">
    <source>
        <dbReference type="Proteomes" id="UP000664731"/>
    </source>
</evidence>
<evidence type="ECO:0000259" key="1">
    <source>
        <dbReference type="Pfam" id="PF02602"/>
    </source>
</evidence>
<dbReference type="RefSeq" id="WP_207574522.1">
    <property type="nucleotide sequence ID" value="NZ_JAFNME010000005.1"/>
</dbReference>
<organism evidence="2 3">
    <name type="scientific">Comamonas denitrificans</name>
    <dbReference type="NCBI Taxonomy" id="117506"/>
    <lineage>
        <taxon>Bacteria</taxon>
        <taxon>Pseudomonadati</taxon>
        <taxon>Pseudomonadota</taxon>
        <taxon>Betaproteobacteria</taxon>
        <taxon>Burkholderiales</taxon>
        <taxon>Comamonadaceae</taxon>
        <taxon>Comamonas</taxon>
    </lineage>
</organism>
<comment type="caution">
    <text evidence="2">The sequence shown here is derived from an EMBL/GenBank/DDBJ whole genome shotgun (WGS) entry which is preliminary data.</text>
</comment>
<evidence type="ECO:0000313" key="2">
    <source>
        <dbReference type="EMBL" id="MBO1248981.1"/>
    </source>
</evidence>
<dbReference type="AlphaFoldDB" id="A0A939GZR6"/>
<sequence length="274" mass="29576">MAALPLIVTRPAPDNQRWVHALRNLGHRAESLPLMDIGPSRSPQAATALKAALARMDEVAGGYRALMFVSVNAVRYFFSHPLVLAAGIHAPSMATRCWSPGPGTSQALREAGVPPIHIDAPGAQAAQFESETLWAVVAPQVQAGDHVLIVRGADGGDTTAPAQGTGRAWLAQQLQNQGAHAIFAPVYERHAPRPTPAVYAQLQRWQQQPAWWLFSSSECLGHLADLAPHLSWQAHTALATHPRIAQQAQALGFGQVRTVRPTLDDVHRFIQSQS</sequence>
<accession>A0A939GZR6</accession>
<dbReference type="GO" id="GO:0004852">
    <property type="term" value="F:uroporphyrinogen-III synthase activity"/>
    <property type="evidence" value="ECO:0007669"/>
    <property type="project" value="InterPro"/>
</dbReference>
<proteinExistence type="predicted"/>
<protein>
    <submittedName>
        <fullName evidence="2">Uroporphyrinogen-III synthase</fullName>
    </submittedName>
</protein>
<gene>
    <name evidence="2" type="ORF">J1777_03885</name>
</gene>
<dbReference type="Proteomes" id="UP000664731">
    <property type="component" value="Unassembled WGS sequence"/>
</dbReference>
<dbReference type="Gene3D" id="3.40.50.10090">
    <property type="match status" value="2"/>
</dbReference>
<reference evidence="2" key="1">
    <citation type="submission" date="2021-03" db="EMBL/GenBank/DDBJ databases">
        <title>Comamonas denitrificans.</title>
        <authorList>
            <person name="Finster K."/>
        </authorList>
    </citation>
    <scope>NUCLEOTIDE SEQUENCE</scope>
    <source>
        <strain evidence="2">MM2021_4</strain>
    </source>
</reference>
<dbReference type="InterPro" id="IPR003754">
    <property type="entry name" value="4pyrrol_synth_uPrphyn_synth"/>
</dbReference>
<dbReference type="CDD" id="cd06578">
    <property type="entry name" value="HemD"/>
    <property type="match status" value="1"/>
</dbReference>
<feature type="domain" description="Tetrapyrrole biosynthesis uroporphyrinogen III synthase" evidence="1">
    <location>
        <begin position="17"/>
        <end position="264"/>
    </location>
</feature>
<keyword evidence="3" id="KW-1185">Reference proteome</keyword>
<dbReference type="InterPro" id="IPR036108">
    <property type="entry name" value="4pyrrol_syn_uPrphyn_synt_sf"/>
</dbReference>
<dbReference type="EMBL" id="JAFNME010000005">
    <property type="protein sequence ID" value="MBO1248981.1"/>
    <property type="molecule type" value="Genomic_DNA"/>
</dbReference>
<dbReference type="Pfam" id="PF02602">
    <property type="entry name" value="HEM4"/>
    <property type="match status" value="1"/>
</dbReference>
<dbReference type="SUPFAM" id="SSF69618">
    <property type="entry name" value="HemD-like"/>
    <property type="match status" value="1"/>
</dbReference>
<name>A0A939GZR6_9BURK</name>
<dbReference type="GO" id="GO:0033014">
    <property type="term" value="P:tetrapyrrole biosynthetic process"/>
    <property type="evidence" value="ECO:0007669"/>
    <property type="project" value="InterPro"/>
</dbReference>